<comment type="subcellular location">
    <subcellularLocation>
        <location evidence="1">Cell outer membrane</location>
    </subcellularLocation>
</comment>
<evidence type="ECO:0000313" key="8">
    <source>
        <dbReference type="EMBL" id="OQP57369.1"/>
    </source>
</evidence>
<keyword evidence="9" id="KW-1185">Reference proteome</keyword>
<dbReference type="CDD" id="cd08977">
    <property type="entry name" value="SusD"/>
    <property type="match status" value="1"/>
</dbReference>
<accession>A0A1V9FG73</accession>
<evidence type="ECO:0000313" key="9">
    <source>
        <dbReference type="Proteomes" id="UP000192276"/>
    </source>
</evidence>
<comment type="similarity">
    <text evidence="2">Belongs to the SusD family.</text>
</comment>
<dbReference type="Pfam" id="PF07980">
    <property type="entry name" value="SusD_RagB"/>
    <property type="match status" value="1"/>
</dbReference>
<evidence type="ECO:0000259" key="7">
    <source>
        <dbReference type="Pfam" id="PF14322"/>
    </source>
</evidence>
<dbReference type="STRING" id="550983.A4R26_25085"/>
<dbReference type="GO" id="GO:0009279">
    <property type="term" value="C:cell outer membrane"/>
    <property type="evidence" value="ECO:0007669"/>
    <property type="project" value="UniProtKB-SubCell"/>
</dbReference>
<feature type="domain" description="RagB/SusD" evidence="6">
    <location>
        <begin position="346"/>
        <end position="521"/>
    </location>
</feature>
<dbReference type="InterPro" id="IPR012944">
    <property type="entry name" value="SusD_RagB_dom"/>
</dbReference>
<evidence type="ECO:0008006" key="10">
    <source>
        <dbReference type="Google" id="ProtNLM"/>
    </source>
</evidence>
<dbReference type="RefSeq" id="WP_081167946.1">
    <property type="nucleotide sequence ID" value="NZ_LWBP01000195.1"/>
</dbReference>
<comment type="caution">
    <text evidence="8">The sequence shown here is derived from an EMBL/GenBank/DDBJ whole genome shotgun (WGS) entry which is preliminary data.</text>
</comment>
<reference evidence="9" key="1">
    <citation type="submission" date="2016-04" db="EMBL/GenBank/DDBJ databases">
        <authorList>
            <person name="Chen L."/>
            <person name="Zhuang W."/>
            <person name="Wang G."/>
        </authorList>
    </citation>
    <scope>NUCLEOTIDE SEQUENCE [LARGE SCALE GENOMIC DNA]</scope>
    <source>
        <strain evidence="9">208</strain>
    </source>
</reference>
<dbReference type="Proteomes" id="UP000192276">
    <property type="component" value="Unassembled WGS sequence"/>
</dbReference>
<evidence type="ECO:0000259" key="6">
    <source>
        <dbReference type="Pfam" id="PF07980"/>
    </source>
</evidence>
<feature type="domain" description="SusD-like N-terminal" evidence="7">
    <location>
        <begin position="85"/>
        <end position="236"/>
    </location>
</feature>
<proteinExistence type="inferred from homology"/>
<evidence type="ECO:0000256" key="1">
    <source>
        <dbReference type="ARBA" id="ARBA00004442"/>
    </source>
</evidence>
<evidence type="ECO:0000256" key="4">
    <source>
        <dbReference type="ARBA" id="ARBA00023136"/>
    </source>
</evidence>
<keyword evidence="3" id="KW-0732">Signal</keyword>
<organism evidence="8 9">
    <name type="scientific">Niastella populi</name>
    <dbReference type="NCBI Taxonomy" id="550983"/>
    <lineage>
        <taxon>Bacteria</taxon>
        <taxon>Pseudomonadati</taxon>
        <taxon>Bacteroidota</taxon>
        <taxon>Chitinophagia</taxon>
        <taxon>Chitinophagales</taxon>
        <taxon>Chitinophagaceae</taxon>
        <taxon>Niastella</taxon>
    </lineage>
</organism>
<sequence length="521" mass="58824">MKACLNKILIVITVAVLSAGCEKLLDPDPKDVIPDNEFLKDFWDAEFMLRGAYQALQPIVEHRFILGEMRGDWVKPGTGADKDLLELASHTVTPDNRYTNWKVYYDLINRANYVIENVPRVPTDANNFSNFEKNQYVGEARFLRSWAYFNLIMNFDSVPLVLTATDDISNVPYIGATSQEVILDTIEADLLKAFATTDIMVSVPNSFEVGKRVSEEQSRLRVTKKTVCALQAEVYLWRGKYAQAAAACATFETVNGGGPGNRGDWFAMYLGVSNQNLFGEAMFFVAFNFLGREVNPLMKFTSNDPASGGQYMVAPSDSAIKTYNPNYPNNISTSNTIDEQDRGFGRSYAGSAPYYNRLKSDPVIWKYIGLGTVTAGNVDVPPNVRAPYQSESKFHIYRFAEVYLLWAEALNRLGDKTTAISRINAVRDRARMPAPTVTVSSTTEQIEDYILRERGLELGFEGRRWYDLMRIARRGRPQVLIDAVKKRAPVSMHPYLETTLANPKNWYLPYNAEEKRLNPNL</sequence>
<dbReference type="OrthoDB" id="1035036at2"/>
<dbReference type="InterPro" id="IPR033985">
    <property type="entry name" value="SusD-like_N"/>
</dbReference>
<dbReference type="AlphaFoldDB" id="A0A1V9FG73"/>
<keyword evidence="5" id="KW-0998">Cell outer membrane</keyword>
<dbReference type="EMBL" id="LWBP01000195">
    <property type="protein sequence ID" value="OQP57369.1"/>
    <property type="molecule type" value="Genomic_DNA"/>
</dbReference>
<gene>
    <name evidence="8" type="ORF">A4R26_25085</name>
</gene>
<keyword evidence="4" id="KW-0472">Membrane</keyword>
<evidence type="ECO:0000256" key="5">
    <source>
        <dbReference type="ARBA" id="ARBA00023237"/>
    </source>
</evidence>
<protein>
    <recommendedName>
        <fullName evidence="10">Carbohydrate-binding protein SusD</fullName>
    </recommendedName>
</protein>
<dbReference type="InterPro" id="IPR011990">
    <property type="entry name" value="TPR-like_helical_dom_sf"/>
</dbReference>
<evidence type="ECO:0000256" key="3">
    <source>
        <dbReference type="ARBA" id="ARBA00022729"/>
    </source>
</evidence>
<dbReference type="Gene3D" id="1.25.40.390">
    <property type="match status" value="1"/>
</dbReference>
<name>A0A1V9FG73_9BACT</name>
<dbReference type="Pfam" id="PF14322">
    <property type="entry name" value="SusD-like_3"/>
    <property type="match status" value="1"/>
</dbReference>
<dbReference type="SUPFAM" id="SSF48452">
    <property type="entry name" value="TPR-like"/>
    <property type="match status" value="1"/>
</dbReference>
<dbReference type="PROSITE" id="PS51257">
    <property type="entry name" value="PROKAR_LIPOPROTEIN"/>
    <property type="match status" value="1"/>
</dbReference>
<evidence type="ECO:0000256" key="2">
    <source>
        <dbReference type="ARBA" id="ARBA00006275"/>
    </source>
</evidence>